<evidence type="ECO:0000259" key="1">
    <source>
        <dbReference type="Pfam" id="PF12727"/>
    </source>
</evidence>
<sequence>PVGSLAGLVALRQGIAHLSGCHLYDSETSIYNQPYIKHILPDRQIKMVTLAHRTQGLLIKRGNPKQVSGLHDVARHDITFLNRNCGSGTRIWFDNKLKEIGKSIDLIK</sequence>
<dbReference type="EMBL" id="BARU01013951">
    <property type="protein sequence ID" value="GAH42685.1"/>
    <property type="molecule type" value="Genomic_DNA"/>
</dbReference>
<accession>X1GCZ0</accession>
<dbReference type="PANTHER" id="PTHR38431">
    <property type="entry name" value="BLL2305 PROTEIN"/>
    <property type="match status" value="1"/>
</dbReference>
<comment type="caution">
    <text evidence="2">The sequence shown here is derived from an EMBL/GenBank/DDBJ whole genome shotgun (WGS) entry which is preliminary data.</text>
</comment>
<reference evidence="2" key="1">
    <citation type="journal article" date="2014" name="Front. Microbiol.">
        <title>High frequency of phylogenetically diverse reductive dehalogenase-homologous genes in deep subseafloor sedimentary metagenomes.</title>
        <authorList>
            <person name="Kawai M."/>
            <person name="Futagami T."/>
            <person name="Toyoda A."/>
            <person name="Takaki Y."/>
            <person name="Nishi S."/>
            <person name="Hori S."/>
            <person name="Arai W."/>
            <person name="Tsubouchi T."/>
            <person name="Morono Y."/>
            <person name="Uchiyama I."/>
            <person name="Ito T."/>
            <person name="Fujiyama A."/>
            <person name="Inagaki F."/>
            <person name="Takami H."/>
        </authorList>
    </citation>
    <scope>NUCLEOTIDE SEQUENCE</scope>
    <source>
        <strain evidence="2">Expedition CK06-06</strain>
    </source>
</reference>
<evidence type="ECO:0000313" key="2">
    <source>
        <dbReference type="EMBL" id="GAH42685.1"/>
    </source>
</evidence>
<protein>
    <recommendedName>
        <fullName evidence="1">PBP domain-containing protein</fullName>
    </recommendedName>
</protein>
<proteinExistence type="predicted"/>
<dbReference type="AlphaFoldDB" id="X1GCZ0"/>
<organism evidence="2">
    <name type="scientific">marine sediment metagenome</name>
    <dbReference type="NCBI Taxonomy" id="412755"/>
    <lineage>
        <taxon>unclassified sequences</taxon>
        <taxon>metagenomes</taxon>
        <taxon>ecological metagenomes</taxon>
    </lineage>
</organism>
<feature type="domain" description="PBP" evidence="1">
    <location>
        <begin position="2"/>
        <end position="102"/>
    </location>
</feature>
<name>X1GCZ0_9ZZZZ</name>
<gene>
    <name evidence="2" type="ORF">S03H2_24897</name>
</gene>
<dbReference type="Pfam" id="PF12727">
    <property type="entry name" value="PBP_like"/>
    <property type="match status" value="1"/>
</dbReference>
<feature type="non-terminal residue" evidence="2">
    <location>
        <position position="1"/>
    </location>
</feature>
<dbReference type="InterPro" id="IPR024370">
    <property type="entry name" value="PBP_domain"/>
</dbReference>
<dbReference type="PANTHER" id="PTHR38431:SF1">
    <property type="entry name" value="BLL2305 PROTEIN"/>
    <property type="match status" value="1"/>
</dbReference>